<dbReference type="AlphaFoldDB" id="A0A0S4JRX7"/>
<dbReference type="EMBL" id="CYKH01002099">
    <property type="protein sequence ID" value="CUG92971.1"/>
    <property type="molecule type" value="Genomic_DNA"/>
</dbReference>
<dbReference type="VEuPathDB" id="TriTrypDB:BSAL_40085"/>
<feature type="compositionally biased region" description="Polar residues" evidence="6">
    <location>
        <begin position="613"/>
        <end position="623"/>
    </location>
</feature>
<dbReference type="PROSITE" id="PS00107">
    <property type="entry name" value="PROTEIN_KINASE_ATP"/>
    <property type="match status" value="1"/>
</dbReference>
<keyword evidence="3 8" id="KW-0418">Kinase</keyword>
<dbReference type="InterPro" id="IPR017441">
    <property type="entry name" value="Protein_kinase_ATP_BS"/>
</dbReference>
<feature type="compositionally biased region" description="Polar residues" evidence="6">
    <location>
        <begin position="1"/>
        <end position="14"/>
    </location>
</feature>
<feature type="region of interest" description="Disordered" evidence="6">
    <location>
        <begin position="429"/>
        <end position="474"/>
    </location>
</feature>
<keyword evidence="1" id="KW-0808">Transferase</keyword>
<dbReference type="Gene3D" id="1.10.510.10">
    <property type="entry name" value="Transferase(Phosphotransferase) domain 1"/>
    <property type="match status" value="1"/>
</dbReference>
<dbReference type="Proteomes" id="UP000051952">
    <property type="component" value="Unassembled WGS sequence"/>
</dbReference>
<feature type="compositionally biased region" description="Basic and acidic residues" evidence="6">
    <location>
        <begin position="465"/>
        <end position="474"/>
    </location>
</feature>
<evidence type="ECO:0000313" key="9">
    <source>
        <dbReference type="Proteomes" id="UP000051952"/>
    </source>
</evidence>
<proteinExistence type="predicted"/>
<keyword evidence="4 5" id="KW-0067">ATP-binding</keyword>
<evidence type="ECO:0000256" key="3">
    <source>
        <dbReference type="ARBA" id="ARBA00022777"/>
    </source>
</evidence>
<dbReference type="PROSITE" id="PS50011">
    <property type="entry name" value="PROTEIN_KINASE_DOM"/>
    <property type="match status" value="1"/>
</dbReference>
<feature type="compositionally biased region" description="Low complexity" evidence="6">
    <location>
        <begin position="434"/>
        <end position="458"/>
    </location>
</feature>
<evidence type="ECO:0000256" key="6">
    <source>
        <dbReference type="SAM" id="MobiDB-lite"/>
    </source>
</evidence>
<dbReference type="OrthoDB" id="272800at2759"/>
<reference evidence="9" key="1">
    <citation type="submission" date="2015-09" db="EMBL/GenBank/DDBJ databases">
        <authorList>
            <consortium name="Pathogen Informatics"/>
        </authorList>
    </citation>
    <scope>NUCLEOTIDE SEQUENCE [LARGE SCALE GENOMIC DNA]</scope>
    <source>
        <strain evidence="9">Lake Konstanz</strain>
    </source>
</reference>
<feature type="compositionally biased region" description="Polar residues" evidence="6">
    <location>
        <begin position="581"/>
        <end position="602"/>
    </location>
</feature>
<dbReference type="SMART" id="SM00220">
    <property type="entry name" value="S_TKc"/>
    <property type="match status" value="1"/>
</dbReference>
<dbReference type="SUPFAM" id="SSF56112">
    <property type="entry name" value="Protein kinase-like (PK-like)"/>
    <property type="match status" value="1"/>
</dbReference>
<organism evidence="8 9">
    <name type="scientific">Bodo saltans</name>
    <name type="common">Flagellated protozoan</name>
    <dbReference type="NCBI Taxonomy" id="75058"/>
    <lineage>
        <taxon>Eukaryota</taxon>
        <taxon>Discoba</taxon>
        <taxon>Euglenozoa</taxon>
        <taxon>Kinetoplastea</taxon>
        <taxon>Metakinetoplastina</taxon>
        <taxon>Eubodonida</taxon>
        <taxon>Bodonidae</taxon>
        <taxon>Bodo</taxon>
    </lineage>
</organism>
<dbReference type="InterPro" id="IPR000719">
    <property type="entry name" value="Prot_kinase_dom"/>
</dbReference>
<dbReference type="GO" id="GO:0004672">
    <property type="term" value="F:protein kinase activity"/>
    <property type="evidence" value="ECO:0007669"/>
    <property type="project" value="InterPro"/>
</dbReference>
<evidence type="ECO:0000259" key="7">
    <source>
        <dbReference type="PROSITE" id="PS50011"/>
    </source>
</evidence>
<sequence length="890" mass="97281">MRSTDEQTSQQQQLLVDEKSNLLLSNVSSSANHGSDRREDITTSTLPTPPHSSATGGGGADSGASGTSTTSTAVNTTGPGIGGTSAASNATTTTSSNNSSFAHNSDGTPRAASSGSPLTTTTRPVPNGLERLASFEVCGPACQARRAMESLNNSFFSGSSAMCVSSTPKPPSHNHIQTLVDVSRRQHEQTTVADSVKGQNTWLVAQLQKRLQTAPEEHVIAKVMMVTHDLLAFGAPEFAHALAPVAESYFDPDSLIAHVPHHAEDGHNPLAETIDIYEHTTRFFISFVHTVLQFQLRHRSELNLLDTDATERFLQERNDGLQFWTPHMRDTVTSCMTLTKFVMAANTSVIMPRYNFVFSEIIRRYLLDSKQLYRIAMGSIQCMFHTTTEASKTPVSEIRRNMQGMSQFVILTEKLNDFYDAVRSLPAEVVDSPQQQQQQQGTSSSTTSAASFQTSSGSDSLTDEEERRRQRRWEDATTSILTLVPPRLTTFSPEIHAMMRARLQRYEELENMNIDTLEFVLTSSLSSSLVFVASPSSVPPSPPPQATAANTEPSSSVSPSAPLAALQRNPSAAAREASSVLLETSATFQRETSQRHPSNSMSKNDRSHHHSPATESTHANVESSNRFQVLSEVLGRGGFGVVYKAWDEEEGKHVACKEVKLAEQNRTGIHELLKEYRVLTTLEHPNIVKVLDFMVHKGHGRIFMEWVPSGSVQSVLQETKKGLREPIVRRYIREALQGLAYLHSRGIVHRDVKPGNMLLGSDGSVKLTDFGTSRSAEAAGETVQTGTVVGTVPYLAPECVRGTYSAASDVWAMGCTALHMITGKAPWANEVRDNIGLIFKLGSLSSLPKGVSEHMSDDLRGFITAALTIDRYQRPSVAELLRHPFFTSGV</sequence>
<feature type="compositionally biased region" description="Low complexity" evidence="6">
    <location>
        <begin position="42"/>
        <end position="54"/>
    </location>
</feature>
<feature type="region of interest" description="Disordered" evidence="6">
    <location>
        <begin position="532"/>
        <end position="623"/>
    </location>
</feature>
<keyword evidence="9" id="KW-1185">Reference proteome</keyword>
<keyword evidence="2 5" id="KW-0547">Nucleotide-binding</keyword>
<feature type="domain" description="Protein kinase" evidence="7">
    <location>
        <begin position="628"/>
        <end position="886"/>
    </location>
</feature>
<dbReference type="CDD" id="cd06606">
    <property type="entry name" value="STKc_MAPKKK"/>
    <property type="match status" value="1"/>
</dbReference>
<evidence type="ECO:0000256" key="2">
    <source>
        <dbReference type="ARBA" id="ARBA00022741"/>
    </source>
</evidence>
<dbReference type="Pfam" id="PF00069">
    <property type="entry name" value="Pkinase"/>
    <property type="match status" value="1"/>
</dbReference>
<feature type="compositionally biased region" description="Polar residues" evidence="6">
    <location>
        <begin position="101"/>
        <end position="124"/>
    </location>
</feature>
<accession>A0A0S4JRX7</accession>
<gene>
    <name evidence="8" type="ORF">BSAL_40085</name>
</gene>
<evidence type="ECO:0000256" key="5">
    <source>
        <dbReference type="PROSITE-ProRule" id="PRU10141"/>
    </source>
</evidence>
<feature type="compositionally biased region" description="Low complexity" evidence="6">
    <location>
        <begin position="21"/>
        <end position="32"/>
    </location>
</feature>
<evidence type="ECO:0000313" key="8">
    <source>
        <dbReference type="EMBL" id="CUG92971.1"/>
    </source>
</evidence>
<evidence type="ECO:0000256" key="4">
    <source>
        <dbReference type="ARBA" id="ARBA00022840"/>
    </source>
</evidence>
<feature type="compositionally biased region" description="Low complexity" evidence="6">
    <location>
        <begin position="553"/>
        <end position="566"/>
    </location>
</feature>
<dbReference type="InterPro" id="IPR011009">
    <property type="entry name" value="Kinase-like_dom_sf"/>
</dbReference>
<name>A0A0S4JRX7_BODSA</name>
<feature type="binding site" evidence="5">
    <location>
        <position position="657"/>
    </location>
    <ligand>
        <name>ATP</name>
        <dbReference type="ChEBI" id="CHEBI:30616"/>
    </ligand>
</feature>
<feature type="region of interest" description="Disordered" evidence="6">
    <location>
        <begin position="1"/>
        <end position="127"/>
    </location>
</feature>
<dbReference type="GO" id="GO:0005524">
    <property type="term" value="F:ATP binding"/>
    <property type="evidence" value="ECO:0007669"/>
    <property type="project" value="UniProtKB-UniRule"/>
</dbReference>
<feature type="compositionally biased region" description="Low complexity" evidence="6">
    <location>
        <begin position="62"/>
        <end position="100"/>
    </location>
</feature>
<dbReference type="InterPro" id="IPR008271">
    <property type="entry name" value="Ser/Thr_kinase_AS"/>
</dbReference>
<dbReference type="InterPro" id="IPR050538">
    <property type="entry name" value="MAP_kinase_kinase_kinase"/>
</dbReference>
<dbReference type="PROSITE" id="PS00108">
    <property type="entry name" value="PROTEIN_KINASE_ST"/>
    <property type="match status" value="1"/>
</dbReference>
<dbReference type="PANTHER" id="PTHR48016">
    <property type="entry name" value="MAP KINASE KINASE KINASE SSK2-RELATED-RELATED"/>
    <property type="match status" value="1"/>
</dbReference>
<protein>
    <submittedName>
        <fullName evidence="8">Protein kinase, putative</fullName>
    </submittedName>
</protein>
<dbReference type="PANTHER" id="PTHR48016:SF56">
    <property type="entry name" value="MAPKK KINASE"/>
    <property type="match status" value="1"/>
</dbReference>
<evidence type="ECO:0000256" key="1">
    <source>
        <dbReference type="ARBA" id="ARBA00022679"/>
    </source>
</evidence>